<evidence type="ECO:0000313" key="2">
    <source>
        <dbReference type="EMBL" id="KJA22606.1"/>
    </source>
</evidence>
<name>A0A0D2P1N4_HYPSF</name>
<gene>
    <name evidence="2" type="ORF">HYPSUDRAFT_201944</name>
</gene>
<evidence type="ECO:0000313" key="3">
    <source>
        <dbReference type="Proteomes" id="UP000054270"/>
    </source>
</evidence>
<proteinExistence type="predicted"/>
<accession>A0A0D2P1N4</accession>
<keyword evidence="3" id="KW-1185">Reference proteome</keyword>
<protein>
    <submittedName>
        <fullName evidence="2">Uncharacterized protein</fullName>
    </submittedName>
</protein>
<dbReference type="Proteomes" id="UP000054270">
    <property type="component" value="Unassembled WGS sequence"/>
</dbReference>
<reference evidence="3" key="1">
    <citation type="submission" date="2014-04" db="EMBL/GenBank/DDBJ databases">
        <title>Evolutionary Origins and Diversification of the Mycorrhizal Mutualists.</title>
        <authorList>
            <consortium name="DOE Joint Genome Institute"/>
            <consortium name="Mycorrhizal Genomics Consortium"/>
            <person name="Kohler A."/>
            <person name="Kuo A."/>
            <person name="Nagy L.G."/>
            <person name="Floudas D."/>
            <person name="Copeland A."/>
            <person name="Barry K.W."/>
            <person name="Cichocki N."/>
            <person name="Veneault-Fourrey C."/>
            <person name="LaButti K."/>
            <person name="Lindquist E.A."/>
            <person name="Lipzen A."/>
            <person name="Lundell T."/>
            <person name="Morin E."/>
            <person name="Murat C."/>
            <person name="Riley R."/>
            <person name="Ohm R."/>
            <person name="Sun H."/>
            <person name="Tunlid A."/>
            <person name="Henrissat B."/>
            <person name="Grigoriev I.V."/>
            <person name="Hibbett D.S."/>
            <person name="Martin F."/>
        </authorList>
    </citation>
    <scope>NUCLEOTIDE SEQUENCE [LARGE SCALE GENOMIC DNA]</scope>
    <source>
        <strain evidence="3">FD-334 SS-4</strain>
    </source>
</reference>
<sequence>MARKSARKTRTTKPAQPPIRIVSLLDAAFAELVIEFYEGSITWAAQQSARAAGKQREKENQPVDEETSRVALGSAAPTKHPLKRVRTTPAVGTSDRVLRSRQAPAVLTQAAPAPARVEEAIDEERPRKRARTVASVTAAGPTSPCLALPPAAGLSGVSEGPNTMATHKRVLHLRGATLPSVVESTAAPPPEVELTKRVTAPLPPRARLIGPGMNPNFIF</sequence>
<evidence type="ECO:0000256" key="1">
    <source>
        <dbReference type="SAM" id="MobiDB-lite"/>
    </source>
</evidence>
<dbReference type="EMBL" id="KN817548">
    <property type="protein sequence ID" value="KJA22606.1"/>
    <property type="molecule type" value="Genomic_DNA"/>
</dbReference>
<feature type="region of interest" description="Disordered" evidence="1">
    <location>
        <begin position="52"/>
        <end position="77"/>
    </location>
</feature>
<dbReference type="AlphaFoldDB" id="A0A0D2P1N4"/>
<organism evidence="2 3">
    <name type="scientific">Hypholoma sublateritium (strain FD-334 SS-4)</name>
    <dbReference type="NCBI Taxonomy" id="945553"/>
    <lineage>
        <taxon>Eukaryota</taxon>
        <taxon>Fungi</taxon>
        <taxon>Dikarya</taxon>
        <taxon>Basidiomycota</taxon>
        <taxon>Agaricomycotina</taxon>
        <taxon>Agaricomycetes</taxon>
        <taxon>Agaricomycetidae</taxon>
        <taxon>Agaricales</taxon>
        <taxon>Agaricineae</taxon>
        <taxon>Strophariaceae</taxon>
        <taxon>Hypholoma</taxon>
    </lineage>
</organism>